<reference evidence="3" key="1">
    <citation type="submission" date="2021-03" db="EMBL/GenBank/DDBJ databases">
        <title>The complete genome sequence of Acetobacter sp. TBRC 12339.</title>
        <authorList>
            <person name="Charoenyingcharoen P."/>
            <person name="Yukphan P."/>
        </authorList>
    </citation>
    <scope>NUCLEOTIDE SEQUENCE</scope>
    <source>
        <strain evidence="3">TBRC 12339</strain>
    </source>
</reference>
<dbReference type="InterPro" id="IPR012334">
    <property type="entry name" value="Pectin_lyas_fold"/>
</dbReference>
<dbReference type="PANTHER" id="PTHR12338">
    <property type="entry name" value="AUTOTRANSPORTER"/>
    <property type="match status" value="1"/>
</dbReference>
<evidence type="ECO:0000256" key="1">
    <source>
        <dbReference type="SAM" id="MobiDB-lite"/>
    </source>
</evidence>
<protein>
    <submittedName>
        <fullName evidence="3">Filamentous hemagglutinin N-terminal domain-containing protein</fullName>
    </submittedName>
</protein>
<proteinExistence type="predicted"/>
<dbReference type="PANTHER" id="PTHR12338:SF5">
    <property type="entry name" value="ANTIGEN 43-RELATED"/>
    <property type="match status" value="1"/>
</dbReference>
<organism evidence="3 4">
    <name type="scientific">Acetobacter garciniae</name>
    <dbReference type="NCBI Taxonomy" id="2817435"/>
    <lineage>
        <taxon>Bacteria</taxon>
        <taxon>Pseudomonadati</taxon>
        <taxon>Pseudomonadota</taxon>
        <taxon>Alphaproteobacteria</taxon>
        <taxon>Acetobacterales</taxon>
        <taxon>Acetobacteraceae</taxon>
        <taxon>Acetobacter</taxon>
    </lineage>
</organism>
<evidence type="ECO:0000259" key="2">
    <source>
        <dbReference type="SMART" id="SM00912"/>
    </source>
</evidence>
<dbReference type="InterPro" id="IPR011050">
    <property type="entry name" value="Pectin_lyase_fold/virulence"/>
</dbReference>
<keyword evidence="4" id="KW-1185">Reference proteome</keyword>
<accession>A0A939HRF3</accession>
<dbReference type="Proteomes" id="UP000664073">
    <property type="component" value="Unassembled WGS sequence"/>
</dbReference>
<name>A0A939HRF3_9PROT</name>
<feature type="domain" description="Filamentous haemagglutinin FhaB/tRNA nuclease CdiA-like TPS" evidence="2">
    <location>
        <begin position="43"/>
        <end position="160"/>
    </location>
</feature>
<comment type="caution">
    <text evidence="3">The sequence shown here is derived from an EMBL/GenBank/DDBJ whole genome shotgun (WGS) entry which is preliminary data.</text>
</comment>
<dbReference type="SMART" id="SM00912">
    <property type="entry name" value="Haemagg_act"/>
    <property type="match status" value="1"/>
</dbReference>
<dbReference type="SUPFAM" id="SSF51126">
    <property type="entry name" value="Pectin lyase-like"/>
    <property type="match status" value="1"/>
</dbReference>
<dbReference type="EMBL" id="JAFVMH010000011">
    <property type="protein sequence ID" value="MBO1326509.1"/>
    <property type="molecule type" value="Genomic_DNA"/>
</dbReference>
<dbReference type="NCBIfam" id="TIGR01901">
    <property type="entry name" value="adhes_NPXG"/>
    <property type="match status" value="1"/>
</dbReference>
<dbReference type="RefSeq" id="WP_207847257.1">
    <property type="nucleotide sequence ID" value="NZ_JAFVMH010000011.1"/>
</dbReference>
<dbReference type="Gene3D" id="2.160.20.10">
    <property type="entry name" value="Single-stranded right-handed beta-helix, Pectin lyase-like"/>
    <property type="match status" value="1"/>
</dbReference>
<feature type="region of interest" description="Disordered" evidence="1">
    <location>
        <begin position="1022"/>
        <end position="1070"/>
    </location>
</feature>
<evidence type="ECO:0000313" key="4">
    <source>
        <dbReference type="Proteomes" id="UP000664073"/>
    </source>
</evidence>
<dbReference type="Pfam" id="PF05860">
    <property type="entry name" value="TPS"/>
    <property type="match status" value="1"/>
</dbReference>
<gene>
    <name evidence="3" type="ORF">J2D77_15275</name>
</gene>
<dbReference type="InterPro" id="IPR008638">
    <property type="entry name" value="FhaB/CdiA-like_TPS"/>
</dbReference>
<dbReference type="InterPro" id="IPR050909">
    <property type="entry name" value="Bact_Autotransporter_VF"/>
</dbReference>
<evidence type="ECO:0000313" key="3">
    <source>
        <dbReference type="EMBL" id="MBO1326509.1"/>
    </source>
</evidence>
<dbReference type="AlphaFoldDB" id="A0A939HRF3"/>
<sequence>MVSHKANTNRVHGWSVVVCRAHFAMCVGLIWATSAYGQTLPAPTTLPQGGEAVGGSASIGAPVVTGSTATLTVNQTAPNAIVNWSSFDVGAKASVNFVQPSSTAMILNRVTGDKTSNIAGSISANGVFILENPSGAILYNGANISAQSVIITPSHIDDTDFENGVLSFSSPTGSSIASPAITIDQGATISAGQAGLVGLVAPQVSNAGTLTANLGTIVLAGGVTAFTLDLYGDGLVNFDITDKIGAGAVSKDTVLVTNSSTGKLSAPGGRVQLTAQAADGVVSTLVNAGGQVDAGANGTISIQGIGGNITIAGDLLSKGTDTQSGGAVSVDAQDGAVVTQASSTIDTSGGAQSGNVSIQAQQSSQLAGTITTPGNVTITTPVQAPVTQTGTINAGAVDFAGPAQIASTGSVNADSVEFDMSTQLAGTINAPYVGIAPDAALSLSGNGRLDSAATLDDDGTFDISGATGSVSIGALYGGGIVALGSNNLTLTQASGGTDDVSDGSAFIGNITDGGIAGGVGGSLTVQSGGLMLFGDNSYTGPTIIDNGATLALIDGSIASSSSVVDNGTFDISSSWAPQITSLSGNGTVLLGDQGLTITNASGTFGGTLTPGPYSEGDGGLTLTGGTQILTGENSYTGTTTVASGATLQLGDGGQGGSVATDIVNDGTLVLDHNTDTVLGATAITGTGQLQIEGGGTVSQAAGTGVSQSLVSTGDTAFNGSIVLDGDNTIPALGRMLATGAITVRTNGALDLTGLVSTPGTVTLRNNGTLLESANGAINAAVLTTGTDFVAGDTTLSGANEIGTLGRFVVQDGTFVLNNATALTLEGPLAAHAVDVTAVGGMTLAGGGSLFLSPRSAADASTLTLNGNAATLLQAGNFYINDGPLQSAYANAPAMVTFAVPGTGSVVLGGADRQLVAATTDLVLRLGNQVRLAGNVDLLSLTLYGGATADLEGTLDGVTGTQAASKARAYSSDTTRDLFNGCAFGVTDCTPVSNASPVTANAPVIINPLSGYDFHEGGSGNSAGTSQLAVKGSQPKDALGSDPLFSYSPRSGRKHKTDGSVYLPGVAGQDY</sequence>